<gene>
    <name evidence="1" type="ORF">LZL92_07415</name>
</gene>
<organism evidence="1 2">
    <name type="scientific">Actinobacillus suis</name>
    <dbReference type="NCBI Taxonomy" id="716"/>
    <lineage>
        <taxon>Bacteria</taxon>
        <taxon>Pseudomonadati</taxon>
        <taxon>Pseudomonadota</taxon>
        <taxon>Gammaproteobacteria</taxon>
        <taxon>Pasteurellales</taxon>
        <taxon>Pasteurellaceae</taxon>
        <taxon>Actinobacillus</taxon>
    </lineage>
</organism>
<protein>
    <submittedName>
        <fullName evidence="1">Type II toxin-antitoxin system RelE/ParE family toxin</fullName>
    </submittedName>
</protein>
<proteinExistence type="predicted"/>
<dbReference type="Pfam" id="PF06296">
    <property type="entry name" value="RelE"/>
    <property type="match status" value="1"/>
</dbReference>
<comment type="caution">
    <text evidence="1">The sequence shown here is derived from an EMBL/GenBank/DDBJ whole genome shotgun (WGS) entry which is preliminary data.</text>
</comment>
<dbReference type="InterPro" id="IPR009387">
    <property type="entry name" value="HigB-2"/>
</dbReference>
<accession>A0ABT1WXP3</accession>
<dbReference type="EMBL" id="JAJUPA010000007">
    <property type="protein sequence ID" value="MCQ9630116.1"/>
    <property type="molecule type" value="Genomic_DNA"/>
</dbReference>
<keyword evidence="2" id="KW-1185">Reference proteome</keyword>
<dbReference type="PIRSF" id="PIRSF039032">
    <property type="entry name" value="HigB-2"/>
    <property type="match status" value="1"/>
</dbReference>
<evidence type="ECO:0000313" key="1">
    <source>
        <dbReference type="EMBL" id="MCQ9630116.1"/>
    </source>
</evidence>
<reference evidence="1 2" key="1">
    <citation type="submission" date="2021-12" db="EMBL/GenBank/DDBJ databases">
        <title>Identification and characterization of A. suis stains in western Canada.</title>
        <authorList>
            <person name="Kulathunga D.G.R.S."/>
            <person name="De Oliveira Costa M."/>
        </authorList>
    </citation>
    <scope>NUCLEOTIDE SEQUENCE [LARGE SCALE GENOMIC DNA]</scope>
    <source>
        <strain evidence="1 2">18_292</strain>
    </source>
</reference>
<dbReference type="GeneID" id="34292602"/>
<name>A0ABT1WXP3_ACTSU</name>
<dbReference type="RefSeq" id="WP_015674148.1">
    <property type="nucleotide sequence ID" value="NZ_CP090556.1"/>
</dbReference>
<dbReference type="Proteomes" id="UP001206331">
    <property type="component" value="Unassembled WGS sequence"/>
</dbReference>
<evidence type="ECO:0000313" key="2">
    <source>
        <dbReference type="Proteomes" id="UP001206331"/>
    </source>
</evidence>
<sequence>MKLVFVELPPFERYRQKHLSDEEYRHFQNELLENPNKGDLIQGTNGLRKIRIADMQRNKGKRGGARVIYYHIVNYSKILLVTAYGKDEQSDLSNTERNMLANKVKRIVELEIRSSNGKTF</sequence>